<feature type="domain" description="C3H1-type" evidence="6">
    <location>
        <begin position="38"/>
        <end position="61"/>
    </location>
</feature>
<keyword evidence="4 5" id="KW-0862">Zinc</keyword>
<protein>
    <recommendedName>
        <fullName evidence="6">C3H1-type domain-containing protein</fullName>
    </recommendedName>
</protein>
<evidence type="ECO:0000256" key="1">
    <source>
        <dbReference type="ARBA" id="ARBA00022723"/>
    </source>
</evidence>
<dbReference type="SMART" id="SM00356">
    <property type="entry name" value="ZnF_C3H1"/>
    <property type="match status" value="2"/>
</dbReference>
<feature type="zinc finger region" description="C3H1-type" evidence="5">
    <location>
        <begin position="6"/>
        <end position="34"/>
    </location>
</feature>
<dbReference type="GO" id="GO:0003729">
    <property type="term" value="F:mRNA binding"/>
    <property type="evidence" value="ECO:0007669"/>
    <property type="project" value="InterPro"/>
</dbReference>
<dbReference type="Gene3D" id="4.10.1000.10">
    <property type="entry name" value="Zinc finger, CCCH-type"/>
    <property type="match status" value="1"/>
</dbReference>
<dbReference type="PROSITE" id="PS50103">
    <property type="entry name" value="ZF_C3H1"/>
    <property type="match status" value="2"/>
</dbReference>
<evidence type="ECO:0000256" key="3">
    <source>
        <dbReference type="ARBA" id="ARBA00022771"/>
    </source>
</evidence>
<dbReference type="Pfam" id="PF00642">
    <property type="entry name" value="zf-CCCH"/>
    <property type="match status" value="1"/>
</dbReference>
<dbReference type="GO" id="GO:0008270">
    <property type="term" value="F:zinc ion binding"/>
    <property type="evidence" value="ECO:0007669"/>
    <property type="project" value="UniProtKB-KW"/>
</dbReference>
<dbReference type="EMBL" id="JTDF01003114">
    <property type="protein sequence ID" value="KAF8568085.1"/>
    <property type="molecule type" value="Genomic_DNA"/>
</dbReference>
<evidence type="ECO:0000256" key="2">
    <source>
        <dbReference type="ARBA" id="ARBA00022737"/>
    </source>
</evidence>
<accession>A0A8T0DJN8</accession>
<feature type="zinc finger region" description="C3H1-type" evidence="5">
    <location>
        <begin position="38"/>
        <end position="61"/>
    </location>
</feature>
<dbReference type="InterPro" id="IPR045877">
    <property type="entry name" value="ZFP36-like"/>
</dbReference>
<keyword evidence="2" id="KW-0677">Repeat</keyword>
<name>A0A8T0DJN8_9TREM</name>
<keyword evidence="3 5" id="KW-0863">Zinc-finger</keyword>
<dbReference type="OrthoDB" id="410307at2759"/>
<dbReference type="SUPFAM" id="SSF90229">
    <property type="entry name" value="CCCH zinc finger"/>
    <property type="match status" value="2"/>
</dbReference>
<organism evidence="7 8">
    <name type="scientific">Paragonimus westermani</name>
    <dbReference type="NCBI Taxonomy" id="34504"/>
    <lineage>
        <taxon>Eukaryota</taxon>
        <taxon>Metazoa</taxon>
        <taxon>Spiralia</taxon>
        <taxon>Lophotrochozoa</taxon>
        <taxon>Platyhelminthes</taxon>
        <taxon>Trematoda</taxon>
        <taxon>Digenea</taxon>
        <taxon>Plagiorchiida</taxon>
        <taxon>Troglotremata</taxon>
        <taxon>Troglotrematidae</taxon>
        <taxon>Paragonimus</taxon>
    </lineage>
</organism>
<gene>
    <name evidence="7" type="ORF">P879_06765</name>
</gene>
<dbReference type="AlphaFoldDB" id="A0A8T0DJN8"/>
<dbReference type="InterPro" id="IPR036855">
    <property type="entry name" value="Znf_CCCH_sf"/>
</dbReference>
<keyword evidence="1 5" id="KW-0479">Metal-binding</keyword>
<dbReference type="Pfam" id="PF14608">
    <property type="entry name" value="zf-CCCH_2"/>
    <property type="match status" value="1"/>
</dbReference>
<comment type="caution">
    <text evidence="7">The sequence shown here is derived from an EMBL/GenBank/DDBJ whole genome shotgun (WGS) entry which is preliminary data.</text>
</comment>
<keyword evidence="8" id="KW-1185">Reference proteome</keyword>
<sequence length="410" mass="45687">MPAMSDPEKKICRYFNTLGGCWYGDRCKFLHIPNKKPPCKFYGSSSGCRYGESCHFSHDRTPFKSVENYNNPPSELMKEVFKENVDPSELSGTNNNNITQPISTSLVSCVQTSTSAAGNIDNKERLILQPSSLSNTANGPSNLLATDSGLTADNADETTTEVCGTADEASNCYHSATEKTTLEALNLGCSVQANHIFTLAGETLSSNRATSPTVSSTLLSVQPLTMNTTPTTVMERMPQALNYREPADQQSVTKLDSMEQNYTIIPMNGRSNGNMANEIEIYCGSCKRVLERQGNESYCTLLKDHYLECFLDKEGDHVKYVKTKAALEPGQMYWCKSCILIFEKPWSLFQHMADKAKGSKVQRWEKKIHLDWLDNVAGLMAGRYLTAITDCGWLLLVNQCLYLKMSVLYY</sequence>
<dbReference type="PANTHER" id="PTHR12547">
    <property type="entry name" value="CCCH ZINC FINGER/TIS11-RELATED"/>
    <property type="match status" value="1"/>
</dbReference>
<evidence type="ECO:0000313" key="7">
    <source>
        <dbReference type="EMBL" id="KAF8568085.1"/>
    </source>
</evidence>
<evidence type="ECO:0000313" key="8">
    <source>
        <dbReference type="Proteomes" id="UP000699462"/>
    </source>
</evidence>
<reference evidence="7 8" key="1">
    <citation type="submission" date="2019-07" db="EMBL/GenBank/DDBJ databases">
        <title>Annotation for the trematode Paragonimus westermani.</title>
        <authorList>
            <person name="Choi Y.-J."/>
        </authorList>
    </citation>
    <scope>NUCLEOTIDE SEQUENCE [LARGE SCALE GENOMIC DNA]</scope>
    <source>
        <strain evidence="7">180907_Pwestermani</strain>
    </source>
</reference>
<evidence type="ECO:0000256" key="5">
    <source>
        <dbReference type="PROSITE-ProRule" id="PRU00723"/>
    </source>
</evidence>
<evidence type="ECO:0000259" key="6">
    <source>
        <dbReference type="PROSITE" id="PS50103"/>
    </source>
</evidence>
<dbReference type="Proteomes" id="UP000699462">
    <property type="component" value="Unassembled WGS sequence"/>
</dbReference>
<proteinExistence type="predicted"/>
<dbReference type="InterPro" id="IPR000571">
    <property type="entry name" value="Znf_CCCH"/>
</dbReference>
<feature type="domain" description="C3H1-type" evidence="6">
    <location>
        <begin position="6"/>
        <end position="34"/>
    </location>
</feature>
<evidence type="ECO:0000256" key="4">
    <source>
        <dbReference type="ARBA" id="ARBA00022833"/>
    </source>
</evidence>